<dbReference type="SUPFAM" id="SSF51445">
    <property type="entry name" value="(Trans)glycosidases"/>
    <property type="match status" value="1"/>
</dbReference>
<dbReference type="RefSeq" id="WP_136911234.1">
    <property type="nucleotide sequence ID" value="NZ_SUMD01000009.1"/>
</dbReference>
<gene>
    <name evidence="2" type="ORF">FCG67_18945</name>
</gene>
<sequence length="459" mass="49524">MHRTSPTRVAIGFAVAALTATTLLVPAPSLAATPVASNSSPSQQASSAAAFVDSIGVNVHLHYTDTTYDRYDDIIKPRLLELGVKNLRDGIYTYPAASASSTYYQRLRDLAQSGMKFNLLSSMQTPWGQATDFNKLADVVAWSGGKDAVRTLEGVNEPDAQNVSDWAARTRTVQEQLASTVRSTPTLNGVEIVGPSLTKTESTRALGDLSSLTDYGNIHYYPSDRNPETQGWGSNGYGSLLWNLNYIARPVTTQRPVISTETGYYNSPTSDSGMSRTAAATYIPRLLLGSYDAGIRRAFLYELVDQKANPNDKEANFGLLDSTGKPKESFTALQGLIRLLSDPQGANFQPGRLDYSLATQARDIQTSLLQKSDGTFFLAVWRAAPVWDVNADRELQVPAAPLKVTLPEGSTARAVHELGQDGLIRTRSLSGSQADLQVGPTVQLVEIGTSAPQWPSTGS</sequence>
<keyword evidence="1" id="KW-0732">Signal</keyword>
<dbReference type="Proteomes" id="UP000305109">
    <property type="component" value="Unassembled WGS sequence"/>
</dbReference>
<dbReference type="Gene3D" id="3.20.20.80">
    <property type="entry name" value="Glycosidases"/>
    <property type="match status" value="1"/>
</dbReference>
<evidence type="ECO:0000256" key="1">
    <source>
        <dbReference type="SAM" id="SignalP"/>
    </source>
</evidence>
<evidence type="ECO:0000313" key="3">
    <source>
        <dbReference type="Proteomes" id="UP000305109"/>
    </source>
</evidence>
<comment type="caution">
    <text evidence="2">The sequence shown here is derived from an EMBL/GenBank/DDBJ whole genome shotgun (WGS) entry which is preliminary data.</text>
</comment>
<proteinExistence type="predicted"/>
<reference evidence="2 3" key="1">
    <citation type="submission" date="2019-04" db="EMBL/GenBank/DDBJ databases">
        <title>Rhodococcus oryzae sp. nov., a novel actinomycete isolated from rhizosphere soil of rice (Oryza sativa L.).</title>
        <authorList>
            <person name="Li C."/>
        </authorList>
    </citation>
    <scope>NUCLEOTIDE SEQUENCE [LARGE SCALE GENOMIC DNA]</scope>
    <source>
        <strain evidence="2 3">NEAU-CX67</strain>
    </source>
</reference>
<evidence type="ECO:0000313" key="2">
    <source>
        <dbReference type="EMBL" id="TJZ76085.1"/>
    </source>
</evidence>
<feature type="signal peptide" evidence="1">
    <location>
        <begin position="1"/>
        <end position="31"/>
    </location>
</feature>
<organism evidence="2 3">
    <name type="scientific">Rhodococcus oryzae</name>
    <dbReference type="NCBI Taxonomy" id="2571143"/>
    <lineage>
        <taxon>Bacteria</taxon>
        <taxon>Bacillati</taxon>
        <taxon>Actinomycetota</taxon>
        <taxon>Actinomycetes</taxon>
        <taxon>Mycobacteriales</taxon>
        <taxon>Nocardiaceae</taxon>
        <taxon>Rhodococcus</taxon>
    </lineage>
</organism>
<name>A0ABY2RGN2_9NOCA</name>
<accession>A0ABY2RGN2</accession>
<dbReference type="EMBL" id="SUMD01000009">
    <property type="protein sequence ID" value="TJZ76085.1"/>
    <property type="molecule type" value="Genomic_DNA"/>
</dbReference>
<keyword evidence="3" id="KW-1185">Reference proteome</keyword>
<protein>
    <submittedName>
        <fullName evidence="2">Uncharacterized protein</fullName>
    </submittedName>
</protein>
<dbReference type="InterPro" id="IPR017853">
    <property type="entry name" value="GH"/>
</dbReference>
<feature type="chain" id="PRO_5046446192" evidence="1">
    <location>
        <begin position="32"/>
        <end position="459"/>
    </location>
</feature>